<evidence type="ECO:0000256" key="2">
    <source>
        <dbReference type="ARBA" id="ARBA00022723"/>
    </source>
</evidence>
<dbReference type="SUPFAM" id="SSF56281">
    <property type="entry name" value="Metallo-hydrolase/oxidoreductase"/>
    <property type="match status" value="1"/>
</dbReference>
<dbReference type="GO" id="GO:0016787">
    <property type="term" value="F:hydrolase activity"/>
    <property type="evidence" value="ECO:0007669"/>
    <property type="project" value="UniProtKB-KW"/>
</dbReference>
<name>A0A1H0AWU0_9SPHI</name>
<evidence type="ECO:0000259" key="5">
    <source>
        <dbReference type="SMART" id="SM00849"/>
    </source>
</evidence>
<gene>
    <name evidence="6" type="ORF">SAMN05421820_107225</name>
</gene>
<protein>
    <submittedName>
        <fullName evidence="6">Glyoxylase, beta-lactamase superfamily II</fullName>
    </submittedName>
</protein>
<dbReference type="InterPro" id="IPR036866">
    <property type="entry name" value="RibonucZ/Hydroxyglut_hydro"/>
</dbReference>
<dbReference type="Proteomes" id="UP000183200">
    <property type="component" value="Unassembled WGS sequence"/>
</dbReference>
<dbReference type="EMBL" id="FNGY01000007">
    <property type="protein sequence ID" value="SDN37751.1"/>
    <property type="molecule type" value="Genomic_DNA"/>
</dbReference>
<dbReference type="SMART" id="SM00849">
    <property type="entry name" value="Lactamase_B"/>
    <property type="match status" value="1"/>
</dbReference>
<dbReference type="AlphaFoldDB" id="A0A1H0AWU0"/>
<feature type="domain" description="Metallo-beta-lactamase" evidence="5">
    <location>
        <begin position="14"/>
        <end position="173"/>
    </location>
</feature>
<sequence length="217" mass="24738">MKVEVFRVSNDVMKNQCYLIHHQGSGILIDPAWDYELIDGYLSEHKIVLKGVMLTHSHKDHVNLAGKFTREYGVPVYMSAVEVERYDFSCLNLVQLAHLSKVVVGDFEIIALLTPGHSAGSMCYLVNGHCFTGDTIFIEGVGSCSETDVDDLYDSVQYVKKQLSKNTLIWPGHSFGMAPGMEMGYLLDNNLYFQLDERDLFRNFRLRKNRPDPLVFY</sequence>
<comment type="cofactor">
    <cofactor evidence="1">
        <name>Zn(2+)</name>
        <dbReference type="ChEBI" id="CHEBI:29105"/>
    </cofactor>
</comment>
<evidence type="ECO:0000313" key="7">
    <source>
        <dbReference type="Proteomes" id="UP000183200"/>
    </source>
</evidence>
<keyword evidence="3" id="KW-0378">Hydrolase</keyword>
<evidence type="ECO:0000256" key="1">
    <source>
        <dbReference type="ARBA" id="ARBA00001947"/>
    </source>
</evidence>
<keyword evidence="2" id="KW-0479">Metal-binding</keyword>
<evidence type="ECO:0000256" key="3">
    <source>
        <dbReference type="ARBA" id="ARBA00022801"/>
    </source>
</evidence>
<reference evidence="7" key="1">
    <citation type="submission" date="2016-10" db="EMBL/GenBank/DDBJ databases">
        <authorList>
            <person name="Varghese N."/>
            <person name="Submissions S."/>
        </authorList>
    </citation>
    <scope>NUCLEOTIDE SEQUENCE [LARGE SCALE GENOMIC DNA]</scope>
    <source>
        <strain evidence="7">DSM 19110</strain>
    </source>
</reference>
<dbReference type="Gene3D" id="3.60.15.10">
    <property type="entry name" value="Ribonuclease Z/Hydroxyacylglutathione hydrolase-like"/>
    <property type="match status" value="1"/>
</dbReference>
<dbReference type="PANTHER" id="PTHR46233:SF3">
    <property type="entry name" value="HYDROXYACYLGLUTATHIONE HYDROLASE GLOC"/>
    <property type="match status" value="1"/>
</dbReference>
<keyword evidence="4" id="KW-0862">Zinc</keyword>
<dbReference type="InterPro" id="IPR001279">
    <property type="entry name" value="Metallo-B-lactamas"/>
</dbReference>
<evidence type="ECO:0000256" key="4">
    <source>
        <dbReference type="ARBA" id="ARBA00022833"/>
    </source>
</evidence>
<dbReference type="CDD" id="cd16275">
    <property type="entry name" value="BaeB-like_MBL-fold"/>
    <property type="match status" value="1"/>
</dbReference>
<accession>A0A1H0AWU0</accession>
<dbReference type="GO" id="GO:0046872">
    <property type="term" value="F:metal ion binding"/>
    <property type="evidence" value="ECO:0007669"/>
    <property type="project" value="UniProtKB-KW"/>
</dbReference>
<dbReference type="OrthoDB" id="9802248at2"/>
<dbReference type="RefSeq" id="WP_074610430.1">
    <property type="nucleotide sequence ID" value="NZ_FNGY01000007.1"/>
</dbReference>
<dbReference type="InterPro" id="IPR051453">
    <property type="entry name" value="MBL_Glyoxalase_II"/>
</dbReference>
<organism evidence="6 7">
    <name type="scientific">Pedobacter steynii</name>
    <dbReference type="NCBI Taxonomy" id="430522"/>
    <lineage>
        <taxon>Bacteria</taxon>
        <taxon>Pseudomonadati</taxon>
        <taxon>Bacteroidota</taxon>
        <taxon>Sphingobacteriia</taxon>
        <taxon>Sphingobacteriales</taxon>
        <taxon>Sphingobacteriaceae</taxon>
        <taxon>Pedobacter</taxon>
    </lineage>
</organism>
<keyword evidence="7" id="KW-1185">Reference proteome</keyword>
<proteinExistence type="predicted"/>
<dbReference type="Pfam" id="PF00753">
    <property type="entry name" value="Lactamase_B"/>
    <property type="match status" value="1"/>
</dbReference>
<evidence type="ECO:0000313" key="6">
    <source>
        <dbReference type="EMBL" id="SDN37751.1"/>
    </source>
</evidence>
<dbReference type="PANTHER" id="PTHR46233">
    <property type="entry name" value="HYDROXYACYLGLUTATHIONE HYDROLASE GLOC"/>
    <property type="match status" value="1"/>
</dbReference>